<dbReference type="AlphaFoldDB" id="A0A2N7FIR8"/>
<dbReference type="RefSeq" id="WP_102515638.1">
    <property type="nucleotide sequence ID" value="NZ_CAWNSM010000012.1"/>
</dbReference>
<sequence length="313" mass="35721">MSASSFYKDAFNLSYGTATPLVNLSDISHWRASVPEDVAEVIQEFPQLTYVSSGCFYQVYSSQRTVSDLKKDIHMAIEQKADWLLVPSVTRDVCTHISTQFSCYSIPFMDAVHFKVTTNLDEDLRRELGGKKYRELLRLVRKHEQMFDVEILTLSDIENDESILREIASVLNENSIKYSHGINLYSYDVLNLAASSHLGKQYIVKVSRLIGHQFGAIVHVSLSFFDHANDSFIHLVHGQRETLVPQGCNLYLSDYYQLYCYADSLGLKDHNLGRGAFDIKAKVGANFRCELYNILIPFSIKNKIKLSNYICKK</sequence>
<proteinExistence type="predicted"/>
<dbReference type="Proteomes" id="UP000235330">
    <property type="component" value="Unassembled WGS sequence"/>
</dbReference>
<organism evidence="1 2">
    <name type="scientific">Vibrio splendidus</name>
    <dbReference type="NCBI Taxonomy" id="29497"/>
    <lineage>
        <taxon>Bacteria</taxon>
        <taxon>Pseudomonadati</taxon>
        <taxon>Pseudomonadota</taxon>
        <taxon>Gammaproteobacteria</taxon>
        <taxon>Vibrionales</taxon>
        <taxon>Vibrionaceae</taxon>
        <taxon>Vibrio</taxon>
    </lineage>
</organism>
<reference evidence="2" key="1">
    <citation type="submission" date="2016-07" db="EMBL/GenBank/DDBJ databases">
        <title>Nontailed viruses are major unrecognized killers of bacteria in the ocean.</title>
        <authorList>
            <person name="Kauffman K."/>
            <person name="Hussain F."/>
            <person name="Yang J."/>
            <person name="Arevalo P."/>
            <person name="Brown J."/>
            <person name="Cutler M."/>
            <person name="Kelly L."/>
            <person name="Polz M.F."/>
        </authorList>
    </citation>
    <scope>NUCLEOTIDE SEQUENCE [LARGE SCALE GENOMIC DNA]</scope>
    <source>
        <strain evidence="2">10N.261.55.E11</strain>
    </source>
</reference>
<comment type="caution">
    <text evidence="1">The sequence shown here is derived from an EMBL/GenBank/DDBJ whole genome shotgun (WGS) entry which is preliminary data.</text>
</comment>
<gene>
    <name evidence="1" type="ORF">BCU17_14080</name>
</gene>
<protein>
    <recommendedName>
        <fullName evidence="3">BioF2-like acetyltransferase domain-containing protein</fullName>
    </recommendedName>
</protein>
<dbReference type="EMBL" id="MCWU01000012">
    <property type="protein sequence ID" value="PMJ69187.1"/>
    <property type="molecule type" value="Genomic_DNA"/>
</dbReference>
<evidence type="ECO:0000313" key="1">
    <source>
        <dbReference type="EMBL" id="PMJ69187.1"/>
    </source>
</evidence>
<accession>A0A2N7FIR8</accession>
<name>A0A2N7FIR8_VIBSP</name>
<evidence type="ECO:0008006" key="3">
    <source>
        <dbReference type="Google" id="ProtNLM"/>
    </source>
</evidence>
<evidence type="ECO:0000313" key="2">
    <source>
        <dbReference type="Proteomes" id="UP000235330"/>
    </source>
</evidence>